<gene>
    <name evidence="1" type="ORF">E6O75_ATG11227</name>
</gene>
<dbReference type="Proteomes" id="UP000298493">
    <property type="component" value="Unassembled WGS sequence"/>
</dbReference>
<name>A0A4Z1P1J4_9PEZI</name>
<protein>
    <submittedName>
        <fullName evidence="1">Uncharacterized protein</fullName>
    </submittedName>
</protein>
<organism evidence="1 2">
    <name type="scientific">Venturia nashicola</name>
    <dbReference type="NCBI Taxonomy" id="86259"/>
    <lineage>
        <taxon>Eukaryota</taxon>
        <taxon>Fungi</taxon>
        <taxon>Dikarya</taxon>
        <taxon>Ascomycota</taxon>
        <taxon>Pezizomycotina</taxon>
        <taxon>Dothideomycetes</taxon>
        <taxon>Pleosporomycetidae</taxon>
        <taxon>Venturiales</taxon>
        <taxon>Venturiaceae</taxon>
        <taxon>Venturia</taxon>
    </lineage>
</organism>
<reference evidence="1 2" key="1">
    <citation type="submission" date="2019-04" db="EMBL/GenBank/DDBJ databases">
        <title>High contiguity whole genome sequence and gene annotation resource for two Venturia nashicola isolates.</title>
        <authorList>
            <person name="Prokchorchik M."/>
            <person name="Won K."/>
            <person name="Lee Y."/>
            <person name="Choi E.D."/>
            <person name="Segonzac C."/>
            <person name="Sohn K.H."/>
        </authorList>
    </citation>
    <scope>NUCLEOTIDE SEQUENCE [LARGE SCALE GENOMIC DNA]</scope>
    <source>
        <strain evidence="1 2">PRI2</strain>
    </source>
</reference>
<keyword evidence="2" id="KW-1185">Reference proteome</keyword>
<comment type="caution">
    <text evidence="1">The sequence shown here is derived from an EMBL/GenBank/DDBJ whole genome shotgun (WGS) entry which is preliminary data.</text>
</comment>
<evidence type="ECO:0000313" key="1">
    <source>
        <dbReference type="EMBL" id="TID22433.1"/>
    </source>
</evidence>
<evidence type="ECO:0000313" key="2">
    <source>
        <dbReference type="Proteomes" id="UP000298493"/>
    </source>
</evidence>
<dbReference type="EMBL" id="SNSC02000008">
    <property type="protein sequence ID" value="TID22433.1"/>
    <property type="molecule type" value="Genomic_DNA"/>
</dbReference>
<accession>A0A4Z1P1J4</accession>
<proteinExistence type="predicted"/>
<sequence length="92" mass="10427">MINDDAKSITMNVDVPEQMSLIIIINPIEASTRRTCQTCVSREIQQMPSNSYSPLSLKVFNNASILWPQQQYGINVFMRFLSAINTNTNKAM</sequence>
<dbReference type="AlphaFoldDB" id="A0A4Z1P1J4"/>